<sequence length="540" mass="59080">MGIPHLTPLLQPYSTPTILGCKTPQCKLHPTAPPRSLIIDGPALAYHVYHKLLAHKPERLGALDAVPSYGEMGEAVLGWLGEVEGFGVGISSIYFDGYLPPHKQGTRLQRLENGRQELRAFKAQHRAGVAIPCSAASRFAEAPVTASMLFSDSRVSRRRGVPAAPFLVASVIETLAESRYAAVSEVVPGEADGFCAIAAREASHGVVVFTNDSDLLVHDVGREGRIAFLSQVEIGTEDGEMEYSDPCTTLRVNTFHTLEIAHRLGVDNPQRLAFEITSHPSTTLHAAIRRATQPPSSPPLLATFLSAFNPNPSTPNIPPQTRHAIRYLDPRVSELLLQTLHHTPIINIYLPPLLEDPDRASAWTSSLPHRAFTYACLQYHAPSLPHRSPLAETVRKGDRIATAQVAWLNPSDTLAHARRLLRELEDHEGDRRGSGGGEGDTAAGFWRSYVVSRSAGMEMGTQAAGNGERDKGWWSWGDVQSAARIEAGLYSLRILRQVLRYLVAVETALPRSIIELHRKMASLPPLKIMMGTGLEDVPTW</sequence>
<dbReference type="InterPro" id="IPR039436">
    <property type="entry name" value="Asteroid_dom"/>
</dbReference>
<dbReference type="SUPFAM" id="SSF88723">
    <property type="entry name" value="PIN domain-like"/>
    <property type="match status" value="1"/>
</dbReference>
<accession>A0A8H3ID90</accession>
<evidence type="ECO:0000259" key="2">
    <source>
        <dbReference type="Pfam" id="PF12813"/>
    </source>
</evidence>
<dbReference type="OrthoDB" id="5297549at2759"/>
<keyword evidence="4" id="KW-1185">Reference proteome</keyword>
<dbReference type="Pfam" id="PF12813">
    <property type="entry name" value="XPG_I_2"/>
    <property type="match status" value="1"/>
</dbReference>
<dbReference type="Proteomes" id="UP000664521">
    <property type="component" value="Unassembled WGS sequence"/>
</dbReference>
<gene>
    <name evidence="3" type="ORF">HETSPECPRED_005415</name>
</gene>
<dbReference type="EMBL" id="CAJPDS010000034">
    <property type="protein sequence ID" value="CAF9923767.1"/>
    <property type="molecule type" value="Genomic_DNA"/>
</dbReference>
<dbReference type="InterPro" id="IPR029060">
    <property type="entry name" value="PIN-like_dom_sf"/>
</dbReference>
<evidence type="ECO:0000313" key="3">
    <source>
        <dbReference type="EMBL" id="CAF9923767.1"/>
    </source>
</evidence>
<dbReference type="AlphaFoldDB" id="A0A8H3ID90"/>
<evidence type="ECO:0000313" key="4">
    <source>
        <dbReference type="Proteomes" id="UP000664521"/>
    </source>
</evidence>
<organism evidence="3 4">
    <name type="scientific">Heterodermia speciosa</name>
    <dbReference type="NCBI Taxonomy" id="116794"/>
    <lineage>
        <taxon>Eukaryota</taxon>
        <taxon>Fungi</taxon>
        <taxon>Dikarya</taxon>
        <taxon>Ascomycota</taxon>
        <taxon>Pezizomycotina</taxon>
        <taxon>Lecanoromycetes</taxon>
        <taxon>OSLEUM clade</taxon>
        <taxon>Lecanoromycetidae</taxon>
        <taxon>Caliciales</taxon>
        <taxon>Physciaceae</taxon>
        <taxon>Heterodermia</taxon>
    </lineage>
</organism>
<feature type="domain" description="Asteroid" evidence="2">
    <location>
        <begin position="164"/>
        <end position="406"/>
    </location>
</feature>
<dbReference type="PANTHER" id="PTHR15665:SF1">
    <property type="entry name" value="PROTEIN ASTEROID HOMOLOG 1"/>
    <property type="match status" value="1"/>
</dbReference>
<dbReference type="PANTHER" id="PTHR15665">
    <property type="entry name" value="ASTEROID PROTEIN"/>
    <property type="match status" value="1"/>
</dbReference>
<reference evidence="3" key="1">
    <citation type="submission" date="2021-03" db="EMBL/GenBank/DDBJ databases">
        <authorList>
            <person name="Tagirdzhanova G."/>
        </authorList>
    </citation>
    <scope>NUCLEOTIDE SEQUENCE</scope>
</reference>
<name>A0A8H3ID90_9LECA</name>
<protein>
    <recommendedName>
        <fullName evidence="2">Asteroid domain-containing protein</fullName>
    </recommendedName>
</protein>
<dbReference type="InterPro" id="IPR026832">
    <property type="entry name" value="Asteroid"/>
</dbReference>
<comment type="caution">
    <text evidence="3">The sequence shown here is derived from an EMBL/GenBank/DDBJ whole genome shotgun (WGS) entry which is preliminary data.</text>
</comment>
<proteinExistence type="inferred from homology"/>
<evidence type="ECO:0000256" key="1">
    <source>
        <dbReference type="ARBA" id="ARBA00007398"/>
    </source>
</evidence>
<dbReference type="Gene3D" id="3.40.50.1010">
    <property type="entry name" value="5'-nuclease"/>
    <property type="match status" value="1"/>
</dbReference>
<comment type="similarity">
    <text evidence="1">Belongs to the asteroid family.</text>
</comment>